<dbReference type="AlphaFoldDB" id="A0A381ZDL5"/>
<reference evidence="1" key="1">
    <citation type="submission" date="2018-05" db="EMBL/GenBank/DDBJ databases">
        <authorList>
            <person name="Lanie J.A."/>
            <person name="Ng W.-L."/>
            <person name="Kazmierczak K.M."/>
            <person name="Andrzejewski T.M."/>
            <person name="Davidsen T.M."/>
            <person name="Wayne K.J."/>
            <person name="Tettelin H."/>
            <person name="Glass J.I."/>
            <person name="Rusch D."/>
            <person name="Podicherti R."/>
            <person name="Tsui H.-C.T."/>
            <person name="Winkler M.E."/>
        </authorList>
    </citation>
    <scope>NUCLEOTIDE SEQUENCE</scope>
</reference>
<protein>
    <submittedName>
        <fullName evidence="1">Uncharacterized protein</fullName>
    </submittedName>
</protein>
<accession>A0A381ZDL5</accession>
<organism evidence="1">
    <name type="scientific">marine metagenome</name>
    <dbReference type="NCBI Taxonomy" id="408172"/>
    <lineage>
        <taxon>unclassified sequences</taxon>
        <taxon>metagenomes</taxon>
        <taxon>ecological metagenomes</taxon>
    </lineage>
</organism>
<sequence>MTGASNEALKEGVKSGVEIPLGLTWVTHSRPVPAHFQRPLPPGP</sequence>
<name>A0A381ZDL5_9ZZZZ</name>
<evidence type="ECO:0000313" key="1">
    <source>
        <dbReference type="EMBL" id="SVA87299.1"/>
    </source>
</evidence>
<gene>
    <name evidence="1" type="ORF">METZ01_LOCUS140153</name>
</gene>
<dbReference type="EMBL" id="UINC01020896">
    <property type="protein sequence ID" value="SVA87299.1"/>
    <property type="molecule type" value="Genomic_DNA"/>
</dbReference>
<proteinExistence type="predicted"/>